<dbReference type="RefSeq" id="XP_067817851.1">
    <property type="nucleotide sequence ID" value="XM_067966933.1"/>
</dbReference>
<dbReference type="EMBL" id="SHOA02000003">
    <property type="protein sequence ID" value="TDH68352.1"/>
    <property type="molecule type" value="Genomic_DNA"/>
</dbReference>
<name>A0A976FK94_BRELC</name>
<evidence type="ECO:0000256" key="1">
    <source>
        <dbReference type="SAM" id="MobiDB-lite"/>
    </source>
</evidence>
<gene>
    <name evidence="2" type="ORF">CCR75_008886</name>
</gene>
<dbReference type="GeneID" id="94352604"/>
<dbReference type="KEGG" id="blac:94352604"/>
<feature type="region of interest" description="Disordered" evidence="1">
    <location>
        <begin position="1"/>
        <end position="26"/>
    </location>
</feature>
<feature type="region of interest" description="Disordered" evidence="1">
    <location>
        <begin position="119"/>
        <end position="138"/>
    </location>
</feature>
<accession>A0A976FK94</accession>
<evidence type="ECO:0000313" key="3">
    <source>
        <dbReference type="Proteomes" id="UP000294530"/>
    </source>
</evidence>
<sequence length="138" mass="14587">MSTDLLDTGSLQNVFPPAGSVSSSSGASNSLFNDMSAGVQAGVSPYTSQSIVAVHASQQQRPVAYSHNMGNEVLHQQQQYPSSMTQMTPYGMQLEAPVNNNVYTQPSMGFAGPGPMLQIQAPYAPQQPGDKFSAFDGL</sequence>
<organism evidence="2 3">
    <name type="scientific">Bremia lactucae</name>
    <name type="common">Lettuce downy mildew</name>
    <dbReference type="NCBI Taxonomy" id="4779"/>
    <lineage>
        <taxon>Eukaryota</taxon>
        <taxon>Sar</taxon>
        <taxon>Stramenopiles</taxon>
        <taxon>Oomycota</taxon>
        <taxon>Peronosporomycetes</taxon>
        <taxon>Peronosporales</taxon>
        <taxon>Peronosporaceae</taxon>
        <taxon>Bremia</taxon>
    </lineage>
</organism>
<dbReference type="AlphaFoldDB" id="A0A976FK94"/>
<dbReference type="Proteomes" id="UP000294530">
    <property type="component" value="Unassembled WGS sequence"/>
</dbReference>
<feature type="compositionally biased region" description="Polar residues" evidence="1">
    <location>
        <begin position="1"/>
        <end position="13"/>
    </location>
</feature>
<proteinExistence type="predicted"/>
<comment type="caution">
    <text evidence="2">The sequence shown here is derived from an EMBL/GenBank/DDBJ whole genome shotgun (WGS) entry which is preliminary data.</text>
</comment>
<reference evidence="2 3" key="1">
    <citation type="journal article" date="2021" name="Genome Biol.">
        <title>AFLAP: assembly-free linkage analysis pipeline using k-mers from genome sequencing data.</title>
        <authorList>
            <person name="Fletcher K."/>
            <person name="Zhang L."/>
            <person name="Gil J."/>
            <person name="Han R."/>
            <person name="Cavanaugh K."/>
            <person name="Michelmore R."/>
        </authorList>
    </citation>
    <scope>NUCLEOTIDE SEQUENCE [LARGE SCALE GENOMIC DNA]</scope>
    <source>
        <strain evidence="2 3">SF5</strain>
    </source>
</reference>
<evidence type="ECO:0000313" key="2">
    <source>
        <dbReference type="EMBL" id="TDH68352.1"/>
    </source>
</evidence>
<keyword evidence="3" id="KW-1185">Reference proteome</keyword>
<protein>
    <submittedName>
        <fullName evidence="2">Uncharacterized protein</fullName>
    </submittedName>
</protein>
<feature type="compositionally biased region" description="Low complexity" evidence="1">
    <location>
        <begin position="14"/>
        <end position="26"/>
    </location>
</feature>